<comment type="pathway">
    <text evidence="3">Amino-acid degradation; L-proline degradation into L-glutamate; L-glutamate from L-proline: step 2/2.</text>
</comment>
<dbReference type="PANTHER" id="PTHR42862">
    <property type="entry name" value="DELTA-1-PYRROLINE-5-CARBOXYLATE DEHYDROGENASE 1, ISOFORM A-RELATED"/>
    <property type="match status" value="1"/>
</dbReference>
<feature type="domain" description="Aldehyde dehydrogenase" evidence="22">
    <location>
        <begin position="606"/>
        <end position="1004"/>
    </location>
</feature>
<comment type="similarity">
    <text evidence="19">In the C-terminal section; belongs to the aldehyde dehydrogenase family.</text>
</comment>
<dbReference type="FunFam" id="1.20.5.460:FF:000001">
    <property type="entry name" value="Bifunctional protein PutA"/>
    <property type="match status" value="1"/>
</dbReference>
<keyword evidence="7" id="KW-0285">Flavoprotein</keyword>
<evidence type="ECO:0000256" key="13">
    <source>
        <dbReference type="ARBA" id="ARBA00023125"/>
    </source>
</evidence>
<keyword evidence="12" id="KW-0642">Proline metabolism</keyword>
<reference evidence="26 27" key="1">
    <citation type="submission" date="2019-01" db="EMBL/GenBank/DDBJ databases">
        <authorList>
            <person name="Chen W.-M."/>
        </authorList>
    </citation>
    <scope>NUCLEOTIDE SEQUENCE [LARGE SCALE GENOMIC DNA]</scope>
    <source>
        <strain evidence="26 27">TER-1</strain>
    </source>
</reference>
<feature type="domain" description="Proline utilization A proline dehydrogenase N-terminal" evidence="25">
    <location>
        <begin position="24"/>
        <end position="70"/>
    </location>
</feature>
<dbReference type="EC" id="1.5.5.2" evidence="4"/>
<feature type="domain" description="Proline dehydrogenase PutA" evidence="24">
    <location>
        <begin position="82"/>
        <end position="193"/>
    </location>
</feature>
<dbReference type="InterPro" id="IPR029041">
    <property type="entry name" value="FAD-linked_oxidoreductase-like"/>
</dbReference>
<proteinExistence type="inferred from homology"/>
<evidence type="ECO:0000259" key="25">
    <source>
        <dbReference type="Pfam" id="PF18327"/>
    </source>
</evidence>
<evidence type="ECO:0000256" key="14">
    <source>
        <dbReference type="ARBA" id="ARBA00023163"/>
    </source>
</evidence>
<dbReference type="SUPFAM" id="SSF51730">
    <property type="entry name" value="FAD-linked oxidoreductase"/>
    <property type="match status" value="1"/>
</dbReference>
<comment type="cofactor">
    <cofactor evidence="1">
        <name>FAD</name>
        <dbReference type="ChEBI" id="CHEBI:57692"/>
    </cofactor>
</comment>
<dbReference type="SUPFAM" id="SSF53720">
    <property type="entry name" value="ALDH-like"/>
    <property type="match status" value="1"/>
</dbReference>
<dbReference type="Pfam" id="PF18327">
    <property type="entry name" value="PRODH"/>
    <property type="match status" value="1"/>
</dbReference>
<evidence type="ECO:0000256" key="15">
    <source>
        <dbReference type="ARBA" id="ARBA00023268"/>
    </source>
</evidence>
<dbReference type="GO" id="GO:0003677">
    <property type="term" value="F:DNA binding"/>
    <property type="evidence" value="ECO:0007669"/>
    <property type="project" value="UniProtKB-KW"/>
</dbReference>
<dbReference type="Pfam" id="PF00171">
    <property type="entry name" value="Aldedh"/>
    <property type="match status" value="1"/>
</dbReference>
<dbReference type="InterPro" id="IPR024089">
    <property type="entry name" value="PRODH_PutA_dom_I/II"/>
</dbReference>
<dbReference type="AlphaFoldDB" id="A0A3S2YJV7"/>
<keyword evidence="6" id="KW-0678">Repressor</keyword>
<keyword evidence="11" id="KW-0520">NAD</keyword>
<feature type="non-terminal residue" evidence="26">
    <location>
        <position position="1027"/>
    </location>
</feature>
<dbReference type="RefSeq" id="WP_127733880.1">
    <property type="nucleotide sequence ID" value="NZ_SACP01000044.1"/>
</dbReference>
<dbReference type="PROSITE" id="PS00070">
    <property type="entry name" value="ALDEHYDE_DEHYDR_CYS"/>
    <property type="match status" value="1"/>
</dbReference>
<protein>
    <recommendedName>
        <fullName evidence="20">Bifunctional protein PutA</fullName>
        <ecNumber evidence="5">1.2.1.88</ecNumber>
        <ecNumber evidence="4">1.5.5.2</ecNumber>
    </recommendedName>
</protein>
<gene>
    <name evidence="26" type="primary">putA</name>
    <name evidence="26" type="ORF">EOE48_26475</name>
</gene>
<dbReference type="GO" id="GO:0010133">
    <property type="term" value="P:L-proline catabolic process to L-glutamate"/>
    <property type="evidence" value="ECO:0007669"/>
    <property type="project" value="InterPro"/>
</dbReference>
<feature type="active site" evidence="21">
    <location>
        <position position="789"/>
    </location>
</feature>
<dbReference type="Gene3D" id="3.40.309.10">
    <property type="entry name" value="Aldehyde Dehydrogenase, Chain A, domain 2"/>
    <property type="match status" value="1"/>
</dbReference>
<dbReference type="InterPro" id="IPR015590">
    <property type="entry name" value="Aldehyde_DH_dom"/>
</dbReference>
<evidence type="ECO:0000256" key="12">
    <source>
        <dbReference type="ARBA" id="ARBA00023062"/>
    </source>
</evidence>
<dbReference type="InterPro" id="IPR050485">
    <property type="entry name" value="Proline_metab_enzyme"/>
</dbReference>
<dbReference type="Gene3D" id="3.20.20.220">
    <property type="match status" value="1"/>
</dbReference>
<evidence type="ECO:0000256" key="6">
    <source>
        <dbReference type="ARBA" id="ARBA00022491"/>
    </source>
</evidence>
<dbReference type="Proteomes" id="UP000286997">
    <property type="component" value="Unassembled WGS sequence"/>
</dbReference>
<evidence type="ECO:0000256" key="8">
    <source>
        <dbReference type="ARBA" id="ARBA00022827"/>
    </source>
</evidence>
<evidence type="ECO:0000259" key="22">
    <source>
        <dbReference type="Pfam" id="PF00171"/>
    </source>
</evidence>
<dbReference type="SUPFAM" id="SSF81935">
    <property type="entry name" value="N-terminal domain of bifunctional PutA protein"/>
    <property type="match status" value="1"/>
</dbReference>
<dbReference type="InterPro" id="IPR016162">
    <property type="entry name" value="Ald_DH_N"/>
</dbReference>
<dbReference type="Pfam" id="PF01619">
    <property type="entry name" value="Pro_dh"/>
    <property type="match status" value="1"/>
</dbReference>
<dbReference type="InterPro" id="IPR025703">
    <property type="entry name" value="Bifunct_PutA"/>
</dbReference>
<dbReference type="Gene3D" id="1.20.5.550">
    <property type="entry name" value="Single Helix bin"/>
    <property type="match status" value="1"/>
</dbReference>
<dbReference type="Pfam" id="PF14850">
    <property type="entry name" value="Pro_dh-DNA_bdg"/>
    <property type="match status" value="1"/>
</dbReference>
<keyword evidence="14" id="KW-0804">Transcription</keyword>
<name>A0A3S2YJV7_9HYPH</name>
<dbReference type="PIRSF" id="PIRSF000197">
    <property type="entry name" value="Bifunct_PutA"/>
    <property type="match status" value="1"/>
</dbReference>
<evidence type="ECO:0000256" key="2">
    <source>
        <dbReference type="ARBA" id="ARBA00004739"/>
    </source>
</evidence>
<evidence type="ECO:0000256" key="10">
    <source>
        <dbReference type="ARBA" id="ARBA00023015"/>
    </source>
</evidence>
<keyword evidence="8" id="KW-0274">FAD</keyword>
<comment type="similarity">
    <text evidence="18">In the N-terminal section; belongs to the proline dehydrogenase family.</text>
</comment>
<evidence type="ECO:0000256" key="11">
    <source>
        <dbReference type="ARBA" id="ARBA00023027"/>
    </source>
</evidence>
<dbReference type="NCBIfam" id="TIGR01238">
    <property type="entry name" value="D1pyr5carbox3"/>
    <property type="match status" value="1"/>
</dbReference>
<dbReference type="GO" id="GO:0003700">
    <property type="term" value="F:DNA-binding transcription factor activity"/>
    <property type="evidence" value="ECO:0007669"/>
    <property type="project" value="InterPro"/>
</dbReference>
<feature type="domain" description="Proline dehydrogenase" evidence="23">
    <location>
        <begin position="203"/>
        <end position="500"/>
    </location>
</feature>
<comment type="catalytic activity">
    <reaction evidence="17">
        <text>L-proline + a quinone = (S)-1-pyrroline-5-carboxylate + a quinol + H(+)</text>
        <dbReference type="Rhea" id="RHEA:23784"/>
        <dbReference type="ChEBI" id="CHEBI:15378"/>
        <dbReference type="ChEBI" id="CHEBI:17388"/>
        <dbReference type="ChEBI" id="CHEBI:24646"/>
        <dbReference type="ChEBI" id="CHEBI:60039"/>
        <dbReference type="ChEBI" id="CHEBI:132124"/>
        <dbReference type="EC" id="1.5.5.2"/>
    </reaction>
</comment>
<dbReference type="InterPro" id="IPR005933">
    <property type="entry name" value="PutA_C"/>
</dbReference>
<evidence type="ECO:0000259" key="24">
    <source>
        <dbReference type="Pfam" id="PF14850"/>
    </source>
</evidence>
<dbReference type="InterPro" id="IPR016160">
    <property type="entry name" value="Ald_DH_CS_CYS"/>
</dbReference>
<sequence>MNRPVPAQEVAARPPLADLPDRPALRRAITAATRRPEPDCVGALLDLATLEPAAAERAREQARALVRALRDKARARARRGGVEGLIQEYALSSQEGVALMCLAEALLRIPDAATRDALIRDKIAAGDWRAHLGHSPSPFVNAATWGLLVTGRLVATSSEAGLTHALTRLIARGGEPLIRRGVDLAMRLMGEQFVTGQTIEEALARSRRMEAKGFSYSYDMLGEAATTAEDAARYLADYEGAILAIGRAAGGRGLHDGPGISIKLSALHPRYARAKAERVMGELLPRVAHLCRLARGCGIGLNIDAEEADRLELSLDILEALSLDPDLADWDGLGFVIQAYGRRCPFVIDWLIDLARRSGRRLMVRLVKGAYWDSEIKRAQVDGMEDVPVFTRKVHTDVSYLACARKLLAAPDAVYPQFATHNAQTLAAITAMAGPDFRPGDYEFQCLHGMGEPLYEEVVGARQLGRPCRIYAPVGTHETLLAYLVRRLLENGANSSFVNRIADEAVPVDDLVADPVAVVRAAQPVGAPHPAIAAPRDLLGPSRPNSRGLDLASEADLARLAAGIARACARRWEAAPPAGESAPEPVLNPAARRDVVGTVRPAAAGAATAPQARAEALACAADAMEAAMPELIGLISREAGKSASNAVAEVREAVDFLRYYGAEAVRTLADGAPAPLGPVVCISPWNFPLAIFTGQVAAALAAGNPVLAKPAEETPLVAAEAVRLLHAAGVPEDVLQLLPGPGETGAALVADPRIEGVMFTGSTAVARLIQRRLAGRLGAGGRPVPLVAETGGQNAMVVDSSALAEQVVGDVIASAFDSAGQRCSALRILCLQDDVAERTLAMLRGAMRELEIGDPGRLGTDVGPVIGAEARDGILAHVAQMRARGHAVEELPLPEAARHGTFVAPTLIEIGRIADVEREVFGPVLHVLRYRREDLDRLIADINATGYGLTFGLHTRIDETIARVTGRIAAGNVYVNRNVIGAVVGVQPFGGAGLSGTGPKAGGPLALGRLLARTPAHALDGCAGAAA</sequence>
<evidence type="ECO:0000256" key="18">
    <source>
        <dbReference type="ARBA" id="ARBA00060889"/>
    </source>
</evidence>
<evidence type="ECO:0000256" key="9">
    <source>
        <dbReference type="ARBA" id="ARBA00023002"/>
    </source>
</evidence>
<dbReference type="GO" id="GO:0003842">
    <property type="term" value="F:L-glutamate gamma-semialdehyde dehydrogenase activity"/>
    <property type="evidence" value="ECO:0007669"/>
    <property type="project" value="UniProtKB-EC"/>
</dbReference>
<dbReference type="InterPro" id="IPR024082">
    <property type="entry name" value="PRODH_PutA_dom_II"/>
</dbReference>
<evidence type="ECO:0000256" key="3">
    <source>
        <dbReference type="ARBA" id="ARBA00004786"/>
    </source>
</evidence>
<dbReference type="FunFam" id="3.20.20.220:FF:000004">
    <property type="entry name" value="Bifunctional protein PutA"/>
    <property type="match status" value="1"/>
</dbReference>
<keyword evidence="15" id="KW-0511">Multifunctional enzyme</keyword>
<dbReference type="InterPro" id="IPR024090">
    <property type="entry name" value="PRODH_PutA_dom_I"/>
</dbReference>
<evidence type="ECO:0000256" key="20">
    <source>
        <dbReference type="ARBA" id="ARBA00074690"/>
    </source>
</evidence>
<comment type="catalytic activity">
    <reaction evidence="16">
        <text>L-glutamate 5-semialdehyde + NAD(+) + H2O = L-glutamate + NADH + 2 H(+)</text>
        <dbReference type="Rhea" id="RHEA:30235"/>
        <dbReference type="ChEBI" id="CHEBI:15377"/>
        <dbReference type="ChEBI" id="CHEBI:15378"/>
        <dbReference type="ChEBI" id="CHEBI:29985"/>
        <dbReference type="ChEBI" id="CHEBI:57540"/>
        <dbReference type="ChEBI" id="CHEBI:57945"/>
        <dbReference type="ChEBI" id="CHEBI:58066"/>
        <dbReference type="EC" id="1.2.1.88"/>
    </reaction>
</comment>
<organism evidence="26 27">
    <name type="scientific">Methylobacterium oryzihabitans</name>
    <dbReference type="NCBI Taxonomy" id="2499852"/>
    <lineage>
        <taxon>Bacteria</taxon>
        <taxon>Pseudomonadati</taxon>
        <taxon>Pseudomonadota</taxon>
        <taxon>Alphaproteobacteria</taxon>
        <taxon>Hyphomicrobiales</taxon>
        <taxon>Methylobacteriaceae</taxon>
        <taxon>Methylobacterium</taxon>
    </lineage>
</organism>
<dbReference type="Gene3D" id="1.20.5.460">
    <property type="entry name" value="Single helix bin"/>
    <property type="match status" value="1"/>
</dbReference>
<keyword evidence="27" id="KW-1185">Reference proteome</keyword>
<evidence type="ECO:0000256" key="16">
    <source>
        <dbReference type="ARBA" id="ARBA00048142"/>
    </source>
</evidence>
<dbReference type="GO" id="GO:0009898">
    <property type="term" value="C:cytoplasmic side of plasma membrane"/>
    <property type="evidence" value="ECO:0007669"/>
    <property type="project" value="TreeGrafter"/>
</dbReference>
<comment type="caution">
    <text evidence="26">The sequence shown here is derived from an EMBL/GenBank/DDBJ whole genome shotgun (WGS) entry which is preliminary data.</text>
</comment>
<evidence type="ECO:0000256" key="5">
    <source>
        <dbReference type="ARBA" id="ARBA00012884"/>
    </source>
</evidence>
<dbReference type="Gene3D" id="3.40.605.10">
    <property type="entry name" value="Aldehyde Dehydrogenase, Chain A, domain 1"/>
    <property type="match status" value="1"/>
</dbReference>
<evidence type="ECO:0000256" key="21">
    <source>
        <dbReference type="PIRSR" id="PIRSR000197-1"/>
    </source>
</evidence>
<evidence type="ECO:0000256" key="7">
    <source>
        <dbReference type="ARBA" id="ARBA00022630"/>
    </source>
</evidence>
<evidence type="ECO:0000256" key="4">
    <source>
        <dbReference type="ARBA" id="ARBA00012695"/>
    </source>
</evidence>
<dbReference type="FunFam" id="3.40.309.10:FF:000005">
    <property type="entry name" value="1-pyrroline-5-carboxylate dehydrogenase 1"/>
    <property type="match status" value="1"/>
</dbReference>
<evidence type="ECO:0000313" key="27">
    <source>
        <dbReference type="Proteomes" id="UP000286997"/>
    </source>
</evidence>
<keyword evidence="13" id="KW-0238">DNA-binding</keyword>
<dbReference type="InterPro" id="IPR002872">
    <property type="entry name" value="Proline_DH_dom"/>
</dbReference>
<dbReference type="InterPro" id="IPR041349">
    <property type="entry name" value="PRODH"/>
</dbReference>
<keyword evidence="10" id="KW-0805">Transcription regulation</keyword>
<evidence type="ECO:0000256" key="17">
    <source>
        <dbReference type="ARBA" id="ARBA00048779"/>
    </source>
</evidence>
<dbReference type="InterPro" id="IPR016161">
    <property type="entry name" value="Ald_DH/histidinol_DH"/>
</dbReference>
<evidence type="ECO:0000256" key="1">
    <source>
        <dbReference type="ARBA" id="ARBA00001974"/>
    </source>
</evidence>
<evidence type="ECO:0000259" key="23">
    <source>
        <dbReference type="Pfam" id="PF01619"/>
    </source>
</evidence>
<feature type="active site" evidence="21">
    <location>
        <position position="823"/>
    </location>
</feature>
<comment type="pathway">
    <text evidence="2">Amino-acid degradation; L-proline degradation into L-glutamate; L-glutamate from L-proline: step 1/2.</text>
</comment>
<keyword evidence="9 26" id="KW-0560">Oxidoreductase</keyword>
<dbReference type="EMBL" id="SACP01000044">
    <property type="protein sequence ID" value="RVU13238.1"/>
    <property type="molecule type" value="Genomic_DNA"/>
</dbReference>
<evidence type="ECO:0000256" key="19">
    <source>
        <dbReference type="ARBA" id="ARBA00060911"/>
    </source>
</evidence>
<dbReference type="InterPro" id="IPR016163">
    <property type="entry name" value="Ald_DH_C"/>
</dbReference>
<evidence type="ECO:0000313" key="26">
    <source>
        <dbReference type="EMBL" id="RVU13238.1"/>
    </source>
</evidence>
<dbReference type="EC" id="1.2.1.88" evidence="5"/>
<dbReference type="GO" id="GO:0004657">
    <property type="term" value="F:proline dehydrogenase activity"/>
    <property type="evidence" value="ECO:0007669"/>
    <property type="project" value="UniProtKB-EC"/>
</dbReference>
<accession>A0A3S2YJV7</accession>
<dbReference type="OrthoDB" id="9812625at2"/>
<dbReference type="PANTHER" id="PTHR42862:SF1">
    <property type="entry name" value="DELTA-1-PYRROLINE-5-CARBOXYLATE DEHYDROGENASE 2, ISOFORM A-RELATED"/>
    <property type="match status" value="1"/>
</dbReference>
<dbReference type="NCBIfam" id="NF008869">
    <property type="entry name" value="PRK11904.1"/>
    <property type="match status" value="1"/>
</dbReference>